<evidence type="ECO:0000259" key="2">
    <source>
        <dbReference type="Pfam" id="PF21311"/>
    </source>
</evidence>
<dbReference type="Pfam" id="PF21311">
    <property type="entry name" value="Phage_RBD_prop"/>
    <property type="match status" value="1"/>
</dbReference>
<gene>
    <name evidence="3" type="ORF">Purlil1_12052</name>
    <name evidence="4" type="ORF">VFPFJ_10344</name>
</gene>
<feature type="chain" id="PRO_5043136968" evidence="1">
    <location>
        <begin position="24"/>
        <end position="333"/>
    </location>
</feature>
<reference evidence="4 5" key="1">
    <citation type="submission" date="2016-02" db="EMBL/GenBank/DDBJ databases">
        <title>Biosynthesis of antibiotic leucinostatins and their inhibition on Phytophthora in bio-control Purpureocillium lilacinum.</title>
        <authorList>
            <person name="Wang G."/>
            <person name="Liu Z."/>
            <person name="Lin R."/>
            <person name="Li E."/>
            <person name="Mao Z."/>
            <person name="Ling J."/>
            <person name="Yin W."/>
            <person name="Xie B."/>
        </authorList>
    </citation>
    <scope>NUCLEOTIDE SEQUENCE [LARGE SCALE GENOMIC DNA]</scope>
    <source>
        <strain evidence="4">PLFJ-1</strain>
    </source>
</reference>
<evidence type="ECO:0000313" key="5">
    <source>
        <dbReference type="Proteomes" id="UP000078340"/>
    </source>
</evidence>
<evidence type="ECO:0000313" key="3">
    <source>
        <dbReference type="EMBL" id="KAK4078083.1"/>
    </source>
</evidence>
<keyword evidence="6" id="KW-1185">Reference proteome</keyword>
<dbReference type="RefSeq" id="XP_018174108.1">
    <property type="nucleotide sequence ID" value="XM_018327412.1"/>
</dbReference>
<comment type="caution">
    <text evidence="4">The sequence shown here is derived from an EMBL/GenBank/DDBJ whole genome shotgun (WGS) entry which is preliminary data.</text>
</comment>
<evidence type="ECO:0000313" key="6">
    <source>
        <dbReference type="Proteomes" id="UP001287286"/>
    </source>
</evidence>
<protein>
    <submittedName>
        <fullName evidence="4">FacC-like extracellular signaling protein</fullName>
    </submittedName>
</protein>
<dbReference type="EMBL" id="LSBI01000012">
    <property type="protein sequence ID" value="OAQ77977.1"/>
    <property type="molecule type" value="Genomic_DNA"/>
</dbReference>
<keyword evidence="1" id="KW-0732">Signal</keyword>
<dbReference type="InterPro" id="IPR048799">
    <property type="entry name" value="P68_RBP_TagC-like_beta-prop"/>
</dbReference>
<organism evidence="4 5">
    <name type="scientific">Purpureocillium lilacinum</name>
    <name type="common">Paecilomyces lilacinus</name>
    <dbReference type="NCBI Taxonomy" id="33203"/>
    <lineage>
        <taxon>Eukaryota</taxon>
        <taxon>Fungi</taxon>
        <taxon>Dikarya</taxon>
        <taxon>Ascomycota</taxon>
        <taxon>Pezizomycotina</taxon>
        <taxon>Sordariomycetes</taxon>
        <taxon>Hypocreomycetidae</taxon>
        <taxon>Hypocreales</taxon>
        <taxon>Ophiocordycipitaceae</taxon>
        <taxon>Purpureocillium</taxon>
    </lineage>
</organism>
<evidence type="ECO:0000256" key="1">
    <source>
        <dbReference type="SAM" id="SignalP"/>
    </source>
</evidence>
<dbReference type="EMBL" id="JAWRVI010000086">
    <property type="protein sequence ID" value="KAK4078083.1"/>
    <property type="molecule type" value="Genomic_DNA"/>
</dbReference>
<sequence>MRNLRSLVVALAATVAALPGAWAAVVPPLAADSVETQTNEIRALPASGYFDLKAPSLDLFRHKTLQDDTVQQGFAFDQQNRRLFVSQRRNGAAETAGDLTITQLDFSGKNIGHMYLKGFGHGVAFAAQGVGKDTYLWTEVDASKSGYGQQLARFKFVHGKTLSKSTSGLTKFKPFPKGGSMTCVINPVDNTLVVRYQLSGAKWIAAFPLASATKGDFSKPLVNFKQPDVKGKSDVFQGYAAYGQYLYVLTGTSYEKSGGAVNSEVASIDMNTGTAHQKPALTKAGESLEFREPEGMGVYTTAAGEPRLFLGFASGKGGDRRSNLFYKKVMVKK</sequence>
<dbReference type="OMA" id="DATEHTC"/>
<accession>A0A179GJE3</accession>
<dbReference type="AlphaFoldDB" id="A0A179GJE3"/>
<dbReference type="GeneID" id="28892461"/>
<feature type="signal peptide" evidence="1">
    <location>
        <begin position="1"/>
        <end position="23"/>
    </location>
</feature>
<name>A0A179GJE3_PURLI</name>
<proteinExistence type="predicted"/>
<dbReference type="Proteomes" id="UP000078340">
    <property type="component" value="Unassembled WGS sequence"/>
</dbReference>
<feature type="domain" description="P68 RBP/TagC-like beta-propeller" evidence="2">
    <location>
        <begin position="70"/>
        <end position="325"/>
    </location>
</feature>
<dbReference type="Proteomes" id="UP001287286">
    <property type="component" value="Unassembled WGS sequence"/>
</dbReference>
<evidence type="ECO:0000313" key="4">
    <source>
        <dbReference type="EMBL" id="OAQ77977.1"/>
    </source>
</evidence>
<reference evidence="3 6" key="3">
    <citation type="journal article" date="2024" name="Microbiol. Resour. Announc.">
        <title>Genome annotations for the ascomycete fungi Trichoderma harzianum, Trichoderma aggressivum, and Purpureocillium lilacinum.</title>
        <authorList>
            <person name="Beijen E.P.W."/>
            <person name="Ohm R.A."/>
        </authorList>
    </citation>
    <scope>NUCLEOTIDE SEQUENCE [LARGE SCALE GENOMIC DNA]</scope>
    <source>
        <strain evidence="3 6">CBS 150709</strain>
    </source>
</reference>
<dbReference type="KEGG" id="plj:28892461"/>
<reference evidence="3" key="2">
    <citation type="submission" date="2023-11" db="EMBL/GenBank/DDBJ databases">
        <authorList>
            <person name="Beijen E."/>
            <person name="Ohm R.A."/>
        </authorList>
    </citation>
    <scope>NUCLEOTIDE SEQUENCE</scope>
    <source>
        <strain evidence="3">CBS 150709</strain>
    </source>
</reference>